<feature type="signal peptide" evidence="1">
    <location>
        <begin position="1"/>
        <end position="21"/>
    </location>
</feature>
<dbReference type="InterPro" id="IPR036645">
    <property type="entry name" value="Elafin-like_sf"/>
</dbReference>
<proteinExistence type="predicted"/>
<reference evidence="5" key="1">
    <citation type="submission" date="2021-02" db="EMBL/GenBank/DDBJ databases">
        <authorList>
            <person name="Nowell W R."/>
        </authorList>
    </citation>
    <scope>NUCLEOTIDE SEQUENCE</scope>
</reference>
<evidence type="ECO:0000259" key="2">
    <source>
        <dbReference type="Pfam" id="PF00095"/>
    </source>
</evidence>
<protein>
    <recommendedName>
        <fullName evidence="2">WAP domain-containing protein</fullName>
    </recommendedName>
</protein>
<dbReference type="Gene3D" id="4.10.75.10">
    <property type="entry name" value="Elafin-like"/>
    <property type="match status" value="1"/>
</dbReference>
<dbReference type="Proteomes" id="UP000681967">
    <property type="component" value="Unassembled WGS sequence"/>
</dbReference>
<feature type="chain" id="PRO_5035610915" description="WAP domain-containing protein" evidence="1">
    <location>
        <begin position="22"/>
        <end position="90"/>
    </location>
</feature>
<dbReference type="InterPro" id="IPR008197">
    <property type="entry name" value="WAP_dom"/>
</dbReference>
<sequence length="90" mass="9790">MTLASSIAVLVLLLVASSIEAVSESTSEPVVHEGQCPSYNLPFHIMCRRRVCLPEELIPLCNMDGDCATTHKCCRPLCSCRVRCVEAIPA</sequence>
<dbReference type="EMBL" id="CAJNRE010003669">
    <property type="protein sequence ID" value="CAF2027547.1"/>
    <property type="molecule type" value="Genomic_DNA"/>
</dbReference>
<dbReference type="AlphaFoldDB" id="A0A816N1N2"/>
<dbReference type="Proteomes" id="UP000663855">
    <property type="component" value="Unassembled WGS sequence"/>
</dbReference>
<evidence type="ECO:0000313" key="5">
    <source>
        <dbReference type="EMBL" id="CAF2027547.1"/>
    </source>
</evidence>
<dbReference type="EMBL" id="CAJOBJ010003848">
    <property type="protein sequence ID" value="CAF3980315.1"/>
    <property type="molecule type" value="Genomic_DNA"/>
</dbReference>
<dbReference type="Proteomes" id="UP000663834">
    <property type="component" value="Unassembled WGS sequence"/>
</dbReference>
<evidence type="ECO:0000313" key="3">
    <source>
        <dbReference type="EMBL" id="CAF1534151.1"/>
    </source>
</evidence>
<gene>
    <name evidence="7" type="ORF">BYL167_LOCUS14148</name>
    <name evidence="3" type="ORF">CJN711_LOCUS29245</name>
    <name evidence="6" type="ORF">GIL414_LOCUS10643</name>
    <name evidence="4" type="ORF">KQP761_LOCUS22172</name>
    <name evidence="5" type="ORF">MBJ925_LOCUS9634</name>
</gene>
<evidence type="ECO:0000313" key="8">
    <source>
        <dbReference type="Proteomes" id="UP000663824"/>
    </source>
</evidence>
<dbReference type="Proteomes" id="UP000681720">
    <property type="component" value="Unassembled WGS sequence"/>
</dbReference>
<dbReference type="OrthoDB" id="10041260at2759"/>
<dbReference type="EMBL" id="CAJOBH010004984">
    <property type="protein sequence ID" value="CAF4009618.1"/>
    <property type="molecule type" value="Genomic_DNA"/>
</dbReference>
<evidence type="ECO:0000313" key="4">
    <source>
        <dbReference type="EMBL" id="CAF1600127.1"/>
    </source>
</evidence>
<evidence type="ECO:0000313" key="7">
    <source>
        <dbReference type="EMBL" id="CAF4009618.1"/>
    </source>
</evidence>
<keyword evidence="1" id="KW-0732">Signal</keyword>
<organism evidence="5 8">
    <name type="scientific">Rotaria magnacalcarata</name>
    <dbReference type="NCBI Taxonomy" id="392030"/>
    <lineage>
        <taxon>Eukaryota</taxon>
        <taxon>Metazoa</taxon>
        <taxon>Spiralia</taxon>
        <taxon>Gnathifera</taxon>
        <taxon>Rotifera</taxon>
        <taxon>Eurotatoria</taxon>
        <taxon>Bdelloidea</taxon>
        <taxon>Philodinida</taxon>
        <taxon>Philodinidae</taxon>
        <taxon>Rotaria</taxon>
    </lineage>
</organism>
<dbReference type="GO" id="GO:0005576">
    <property type="term" value="C:extracellular region"/>
    <property type="evidence" value="ECO:0007669"/>
    <property type="project" value="InterPro"/>
</dbReference>
<dbReference type="GO" id="GO:0030414">
    <property type="term" value="F:peptidase inhibitor activity"/>
    <property type="evidence" value="ECO:0007669"/>
    <property type="project" value="InterPro"/>
</dbReference>
<evidence type="ECO:0000313" key="6">
    <source>
        <dbReference type="EMBL" id="CAF3980315.1"/>
    </source>
</evidence>
<dbReference type="Pfam" id="PF00095">
    <property type="entry name" value="WAP"/>
    <property type="match status" value="1"/>
</dbReference>
<dbReference type="EMBL" id="CAJNOV010013862">
    <property type="protein sequence ID" value="CAF1534151.1"/>
    <property type="molecule type" value="Genomic_DNA"/>
</dbReference>
<accession>A0A816N1N2</accession>
<dbReference type="EMBL" id="CAJNOW010011645">
    <property type="protein sequence ID" value="CAF1600127.1"/>
    <property type="molecule type" value="Genomic_DNA"/>
</dbReference>
<name>A0A816N1N2_9BILA</name>
<evidence type="ECO:0000256" key="1">
    <source>
        <dbReference type="SAM" id="SignalP"/>
    </source>
</evidence>
<feature type="domain" description="WAP" evidence="2">
    <location>
        <begin position="33"/>
        <end position="86"/>
    </location>
</feature>
<dbReference type="Proteomes" id="UP000663824">
    <property type="component" value="Unassembled WGS sequence"/>
</dbReference>
<comment type="caution">
    <text evidence="5">The sequence shown here is derived from an EMBL/GenBank/DDBJ whole genome shotgun (WGS) entry which is preliminary data.</text>
</comment>